<protein>
    <submittedName>
        <fullName evidence="1">Uncharacterized protein</fullName>
    </submittedName>
</protein>
<proteinExistence type="predicted"/>
<keyword evidence="2" id="KW-1185">Reference proteome</keyword>
<accession>A0A0C2J724</accession>
<dbReference type="EMBL" id="JWZT01004055">
    <property type="protein sequence ID" value="KII64958.1"/>
    <property type="molecule type" value="Genomic_DNA"/>
</dbReference>
<name>A0A0C2J724_THEKT</name>
<reference evidence="1 2" key="1">
    <citation type="journal article" date="2014" name="Genome Biol. Evol.">
        <title>The genome of the myxosporean Thelohanellus kitauei shows adaptations to nutrient acquisition within its fish host.</title>
        <authorList>
            <person name="Yang Y."/>
            <person name="Xiong J."/>
            <person name="Zhou Z."/>
            <person name="Huo F."/>
            <person name="Miao W."/>
            <person name="Ran C."/>
            <person name="Liu Y."/>
            <person name="Zhang J."/>
            <person name="Feng J."/>
            <person name="Wang M."/>
            <person name="Wang M."/>
            <person name="Wang L."/>
            <person name="Yao B."/>
        </authorList>
    </citation>
    <scope>NUCLEOTIDE SEQUENCE [LARGE SCALE GENOMIC DNA]</scope>
    <source>
        <strain evidence="1">Wuqing</strain>
    </source>
</reference>
<evidence type="ECO:0000313" key="1">
    <source>
        <dbReference type="EMBL" id="KII64958.1"/>
    </source>
</evidence>
<gene>
    <name evidence="1" type="ORF">RF11_08446</name>
</gene>
<dbReference type="AlphaFoldDB" id="A0A0C2J724"/>
<comment type="caution">
    <text evidence="1">The sequence shown here is derived from an EMBL/GenBank/DDBJ whole genome shotgun (WGS) entry which is preliminary data.</text>
</comment>
<sequence>MRNAINCIILAKFRYYCQYLFSREELPENRAKSIRMEIFVSRSARCRFAKERPFLRPKLSGLGLSYPAEILFSTAESLPAYLSREAPESLLRCLKDNPSKSISRVPCFWDRLKHLINRPYTLRGRCGHSNVNSEAVEASFLDVYEHVLLARLRGKKVEGDFSTLVDSLKYKWLANRSLRLDKIPVILAARDSTLSIEYDRVFKYKEVVDPSCRVCGTGCGTVSHHLTTCEMSFSLYKERHDRVRRIIFQEIVNVIGAKEEYPASYSPDGNWEIDGTS</sequence>
<organism evidence="1 2">
    <name type="scientific">Thelohanellus kitauei</name>
    <name type="common">Myxosporean</name>
    <dbReference type="NCBI Taxonomy" id="669202"/>
    <lineage>
        <taxon>Eukaryota</taxon>
        <taxon>Metazoa</taxon>
        <taxon>Cnidaria</taxon>
        <taxon>Myxozoa</taxon>
        <taxon>Myxosporea</taxon>
        <taxon>Bivalvulida</taxon>
        <taxon>Platysporina</taxon>
        <taxon>Myxobolidae</taxon>
        <taxon>Thelohanellus</taxon>
    </lineage>
</organism>
<evidence type="ECO:0000313" key="2">
    <source>
        <dbReference type="Proteomes" id="UP000031668"/>
    </source>
</evidence>
<dbReference type="Proteomes" id="UP000031668">
    <property type="component" value="Unassembled WGS sequence"/>
</dbReference>